<dbReference type="InterPro" id="IPR014284">
    <property type="entry name" value="RNA_pol_sigma-70_dom"/>
</dbReference>
<evidence type="ECO:0000256" key="3">
    <source>
        <dbReference type="ARBA" id="ARBA00023082"/>
    </source>
</evidence>
<dbReference type="InterPro" id="IPR013324">
    <property type="entry name" value="RNA_pol_sigma_r3/r4-like"/>
</dbReference>
<dbReference type="Pfam" id="PF08281">
    <property type="entry name" value="Sigma70_r4_2"/>
    <property type="match status" value="1"/>
</dbReference>
<evidence type="ECO:0000259" key="8">
    <source>
        <dbReference type="Pfam" id="PF08281"/>
    </source>
</evidence>
<dbReference type="PANTHER" id="PTHR43133:SF8">
    <property type="entry name" value="RNA POLYMERASE SIGMA FACTOR HI_1459-RELATED"/>
    <property type="match status" value="1"/>
</dbReference>
<dbReference type="Pfam" id="PF04542">
    <property type="entry name" value="Sigma70_r2"/>
    <property type="match status" value="1"/>
</dbReference>
<proteinExistence type="inferred from homology"/>
<keyword evidence="4" id="KW-0238">DNA-binding</keyword>
<evidence type="ECO:0000256" key="4">
    <source>
        <dbReference type="ARBA" id="ARBA00023125"/>
    </source>
</evidence>
<evidence type="ECO:0000259" key="6">
    <source>
        <dbReference type="Pfam" id="PF04542"/>
    </source>
</evidence>
<keyword evidence="2" id="KW-0805">Transcription regulation</keyword>
<dbReference type="Gene3D" id="1.10.10.10">
    <property type="entry name" value="Winged helix-like DNA-binding domain superfamily/Winged helix DNA-binding domain"/>
    <property type="match status" value="2"/>
</dbReference>
<dbReference type="Gene3D" id="1.10.1740.10">
    <property type="match status" value="1"/>
</dbReference>
<dbReference type="InterPro" id="IPR013325">
    <property type="entry name" value="RNA_pol_sigma_r2"/>
</dbReference>
<evidence type="ECO:0000256" key="2">
    <source>
        <dbReference type="ARBA" id="ARBA00023015"/>
    </source>
</evidence>
<keyword evidence="3" id="KW-0731">Sigma factor</keyword>
<feature type="domain" description="RNA polymerase sigma factor 70 region 4 type 2" evidence="8">
    <location>
        <begin position="202"/>
        <end position="246"/>
    </location>
</feature>
<dbReference type="InterPro" id="IPR036388">
    <property type="entry name" value="WH-like_DNA-bd_sf"/>
</dbReference>
<evidence type="ECO:0000256" key="1">
    <source>
        <dbReference type="ARBA" id="ARBA00010641"/>
    </source>
</evidence>
<keyword evidence="10" id="KW-1185">Reference proteome</keyword>
<comment type="caution">
    <text evidence="9">The sequence shown here is derived from an EMBL/GenBank/DDBJ whole genome shotgun (WGS) entry which is preliminary data.</text>
</comment>
<dbReference type="InterPro" id="IPR039425">
    <property type="entry name" value="RNA_pol_sigma-70-like"/>
</dbReference>
<accession>A0ABN2C1N2</accession>
<evidence type="ECO:0000256" key="5">
    <source>
        <dbReference type="ARBA" id="ARBA00023163"/>
    </source>
</evidence>
<gene>
    <name evidence="9" type="ORF">GCM10009827_084010</name>
</gene>
<comment type="similarity">
    <text evidence="1">Belongs to the sigma-70 factor family. ECF subfamily.</text>
</comment>
<dbReference type="InterPro" id="IPR007627">
    <property type="entry name" value="RNA_pol_sigma70_r2"/>
</dbReference>
<dbReference type="SUPFAM" id="SSF88659">
    <property type="entry name" value="Sigma3 and sigma4 domains of RNA polymerase sigma factors"/>
    <property type="match status" value="2"/>
</dbReference>
<name>A0ABN2C1N2_9ACTN</name>
<reference evidence="9 10" key="1">
    <citation type="journal article" date="2019" name="Int. J. Syst. Evol. Microbiol.">
        <title>The Global Catalogue of Microorganisms (GCM) 10K type strain sequencing project: providing services to taxonomists for standard genome sequencing and annotation.</title>
        <authorList>
            <consortium name="The Broad Institute Genomics Platform"/>
            <consortium name="The Broad Institute Genome Sequencing Center for Infectious Disease"/>
            <person name="Wu L."/>
            <person name="Ma J."/>
        </authorList>
    </citation>
    <scope>NUCLEOTIDE SEQUENCE [LARGE SCALE GENOMIC DNA]</scope>
    <source>
        <strain evidence="9 10">JCM 15933</strain>
    </source>
</reference>
<dbReference type="RefSeq" id="WP_344509295.1">
    <property type="nucleotide sequence ID" value="NZ_BAAAQD010000021.1"/>
</dbReference>
<feature type="domain" description="RNA polymerase sigma-70 region 2" evidence="6">
    <location>
        <begin position="24"/>
        <end position="76"/>
    </location>
</feature>
<sequence>MTLALSQEQVDLDFAEICRRERLGLLRYAKSLLGDWHDAEDAVQEAFLRLLETVSRRGVPQNLAAVLTVMTRHKAMNIRHSRFCGPIACDVLDEFVEDCGFLPEDTHDVYCMADESTVAAVDAVLATLPPRRRLAIEMWCLRGLTIAEVAAHLQVSRGTASDLIYPTLIAIRQGTSTAERESVAAHQAEMRSLLARPELADSLTPMFRQALVLRYVEGLAPRAIAEQLSITADSVKSRLRHGRTELRGLSAGVPPTRDGAVARAVREGRLNHLPARTVQVAQLRYIDCLEQALIAEQLGFSVYTVQRECKTINAAFLALSHAGGSS</sequence>
<dbReference type="SUPFAM" id="SSF88946">
    <property type="entry name" value="Sigma2 domain of RNA polymerase sigma factors"/>
    <property type="match status" value="1"/>
</dbReference>
<dbReference type="InterPro" id="IPR013249">
    <property type="entry name" value="RNA_pol_sigma70_r4_t2"/>
</dbReference>
<evidence type="ECO:0000259" key="7">
    <source>
        <dbReference type="Pfam" id="PF04545"/>
    </source>
</evidence>
<evidence type="ECO:0000313" key="10">
    <source>
        <dbReference type="Proteomes" id="UP001501470"/>
    </source>
</evidence>
<protein>
    <submittedName>
        <fullName evidence="9">Uncharacterized protein</fullName>
    </submittedName>
</protein>
<evidence type="ECO:0000313" key="9">
    <source>
        <dbReference type="EMBL" id="GAA1550536.1"/>
    </source>
</evidence>
<dbReference type="Pfam" id="PF04545">
    <property type="entry name" value="Sigma70_r4"/>
    <property type="match status" value="1"/>
</dbReference>
<dbReference type="EMBL" id="BAAAQD010000021">
    <property type="protein sequence ID" value="GAA1550536.1"/>
    <property type="molecule type" value="Genomic_DNA"/>
</dbReference>
<dbReference type="InterPro" id="IPR007630">
    <property type="entry name" value="RNA_pol_sigma70_r4"/>
</dbReference>
<organism evidence="9 10">
    <name type="scientific">Dactylosporangium maewongense</name>
    <dbReference type="NCBI Taxonomy" id="634393"/>
    <lineage>
        <taxon>Bacteria</taxon>
        <taxon>Bacillati</taxon>
        <taxon>Actinomycetota</taxon>
        <taxon>Actinomycetes</taxon>
        <taxon>Micromonosporales</taxon>
        <taxon>Micromonosporaceae</taxon>
        <taxon>Dactylosporangium</taxon>
    </lineage>
</organism>
<dbReference type="PANTHER" id="PTHR43133">
    <property type="entry name" value="RNA POLYMERASE ECF-TYPE SIGMA FACTO"/>
    <property type="match status" value="1"/>
</dbReference>
<dbReference type="NCBIfam" id="TIGR02937">
    <property type="entry name" value="sigma70-ECF"/>
    <property type="match status" value="1"/>
</dbReference>
<feature type="domain" description="RNA polymerase sigma-70 region 4" evidence="7">
    <location>
        <begin position="124"/>
        <end position="163"/>
    </location>
</feature>
<keyword evidence="5" id="KW-0804">Transcription</keyword>
<dbReference type="Proteomes" id="UP001501470">
    <property type="component" value="Unassembled WGS sequence"/>
</dbReference>